<protein>
    <submittedName>
        <fullName evidence="2">Uncharacterized protein</fullName>
    </submittedName>
</protein>
<evidence type="ECO:0000256" key="1">
    <source>
        <dbReference type="SAM" id="MobiDB-lite"/>
    </source>
</evidence>
<accession>A0AAW0A8W8</accession>
<evidence type="ECO:0000313" key="3">
    <source>
        <dbReference type="Proteomes" id="UP001362999"/>
    </source>
</evidence>
<comment type="caution">
    <text evidence="2">The sequence shown here is derived from an EMBL/GenBank/DDBJ whole genome shotgun (WGS) entry which is preliminary data.</text>
</comment>
<organism evidence="2 3">
    <name type="scientific">Favolaschia claudopus</name>
    <dbReference type="NCBI Taxonomy" id="2862362"/>
    <lineage>
        <taxon>Eukaryota</taxon>
        <taxon>Fungi</taxon>
        <taxon>Dikarya</taxon>
        <taxon>Basidiomycota</taxon>
        <taxon>Agaricomycotina</taxon>
        <taxon>Agaricomycetes</taxon>
        <taxon>Agaricomycetidae</taxon>
        <taxon>Agaricales</taxon>
        <taxon>Marasmiineae</taxon>
        <taxon>Mycenaceae</taxon>
        <taxon>Favolaschia</taxon>
    </lineage>
</organism>
<reference evidence="2 3" key="1">
    <citation type="journal article" date="2024" name="J Genomics">
        <title>Draft genome sequencing and assembly of Favolaschia claudopus CIRM-BRFM 2984 isolated from oak limbs.</title>
        <authorList>
            <person name="Navarro D."/>
            <person name="Drula E."/>
            <person name="Chaduli D."/>
            <person name="Cazenave R."/>
            <person name="Ahrendt S."/>
            <person name="Wang J."/>
            <person name="Lipzen A."/>
            <person name="Daum C."/>
            <person name="Barry K."/>
            <person name="Grigoriev I.V."/>
            <person name="Favel A."/>
            <person name="Rosso M.N."/>
            <person name="Martin F."/>
        </authorList>
    </citation>
    <scope>NUCLEOTIDE SEQUENCE [LARGE SCALE GENOMIC DNA]</scope>
    <source>
        <strain evidence="2 3">CIRM-BRFM 2984</strain>
    </source>
</reference>
<name>A0AAW0A8W8_9AGAR</name>
<dbReference type="EMBL" id="JAWWNJ010000079">
    <property type="protein sequence ID" value="KAK7002234.1"/>
    <property type="molecule type" value="Genomic_DNA"/>
</dbReference>
<dbReference type="Proteomes" id="UP001362999">
    <property type="component" value="Unassembled WGS sequence"/>
</dbReference>
<dbReference type="AlphaFoldDB" id="A0AAW0A8W8"/>
<gene>
    <name evidence="2" type="ORF">R3P38DRAFT_1730407</name>
</gene>
<feature type="compositionally biased region" description="Polar residues" evidence="1">
    <location>
        <begin position="169"/>
        <end position="179"/>
    </location>
</feature>
<proteinExistence type="predicted"/>
<keyword evidence="3" id="KW-1185">Reference proteome</keyword>
<sequence length="292" mass="32186">MANRTGSFIVAISLCRDEDETRPFPFSSSAHTPGILPFPRSHTLQLCPQPLSHPSSCPCTLASSPPTSPRIRIYIVIPIRPSAYTDTCIVISKNTGIENVCTYLRSFHPIVRHWQPEEGRAQQVTEVEVGDATMKLGRRKGLRRLVRVVKRTPRTRVLSRQGGAREYGTPSSSSSNLPGPTTPRLRPSLQPSLSFLDAYKASPPRPPSSGFSPTCLLSLPLCPDLRLPAPTPTTPSSSVRVRVQVTPLTCFAADPSSSPPILPLHIQIQIQMDLRTLSLPLHAMRPRRGERW</sequence>
<evidence type="ECO:0000313" key="2">
    <source>
        <dbReference type="EMBL" id="KAK7002234.1"/>
    </source>
</evidence>
<feature type="region of interest" description="Disordered" evidence="1">
    <location>
        <begin position="153"/>
        <end position="189"/>
    </location>
</feature>